<dbReference type="AlphaFoldDB" id="A0A9J6P3H4"/>
<dbReference type="Pfam" id="PF03180">
    <property type="entry name" value="Lipoprotein_9"/>
    <property type="match status" value="1"/>
</dbReference>
<dbReference type="InterPro" id="IPR004872">
    <property type="entry name" value="Lipoprotein_NlpA"/>
</dbReference>
<dbReference type="Gene3D" id="3.40.190.10">
    <property type="entry name" value="Periplasmic binding protein-like II"/>
    <property type="match status" value="2"/>
</dbReference>
<evidence type="ECO:0000256" key="4">
    <source>
        <dbReference type="ARBA" id="ARBA00023139"/>
    </source>
</evidence>
<protein>
    <recommendedName>
        <fullName evidence="6">Lipoprotein</fullName>
    </recommendedName>
</protein>
<dbReference type="Proteomes" id="UP001056429">
    <property type="component" value="Unassembled WGS sequence"/>
</dbReference>
<evidence type="ECO:0000256" key="6">
    <source>
        <dbReference type="PIRNR" id="PIRNR002854"/>
    </source>
</evidence>
<dbReference type="RefSeq" id="WP_250860026.1">
    <property type="nucleotide sequence ID" value="NZ_JAGSOJ010000003.1"/>
</dbReference>
<comment type="similarity">
    <text evidence="6">Belongs to the nlpA lipoprotein family.</text>
</comment>
<evidence type="ECO:0000313" key="9">
    <source>
        <dbReference type="EMBL" id="MCM1990916.1"/>
    </source>
</evidence>
<dbReference type="PIRSF" id="PIRSF002854">
    <property type="entry name" value="MetQ"/>
    <property type="match status" value="1"/>
</dbReference>
<feature type="chain" id="PRO_5039940685" description="Lipoprotein" evidence="8">
    <location>
        <begin position="26"/>
        <end position="271"/>
    </location>
</feature>
<dbReference type="PANTHER" id="PTHR30429">
    <property type="entry name" value="D-METHIONINE-BINDING LIPOPROTEIN METQ"/>
    <property type="match status" value="1"/>
</dbReference>
<accession>A0A9J6P3H4</accession>
<proteinExistence type="inferred from homology"/>
<keyword evidence="5 6" id="KW-0449">Lipoprotein</keyword>
<dbReference type="SUPFAM" id="SSF53850">
    <property type="entry name" value="Periplasmic binding protein-like II"/>
    <property type="match status" value="1"/>
</dbReference>
<evidence type="ECO:0000256" key="1">
    <source>
        <dbReference type="ARBA" id="ARBA00004635"/>
    </source>
</evidence>
<comment type="subcellular location">
    <subcellularLocation>
        <location evidence="1">Membrane</location>
        <topology evidence="1">Lipid-anchor</topology>
    </subcellularLocation>
</comment>
<name>A0A9J6P3H4_9CLOT</name>
<keyword evidence="10" id="KW-1185">Reference proteome</keyword>
<dbReference type="EMBL" id="JAGSOJ010000003">
    <property type="protein sequence ID" value="MCM1990916.1"/>
    <property type="molecule type" value="Genomic_DNA"/>
</dbReference>
<reference evidence="9" key="1">
    <citation type="journal article" date="2021" name="mSystems">
        <title>Bacteria and Archaea Synergistically Convert Glycine Betaine to Biogenic Methane in the Formosa Cold Seep of the South China Sea.</title>
        <authorList>
            <person name="Li L."/>
            <person name="Zhang W."/>
            <person name="Zhang S."/>
            <person name="Song L."/>
            <person name="Sun Q."/>
            <person name="Zhang H."/>
            <person name="Xiang H."/>
            <person name="Dong X."/>
        </authorList>
    </citation>
    <scope>NUCLEOTIDE SEQUENCE</scope>
    <source>
        <strain evidence="9">ZWT</strain>
    </source>
</reference>
<evidence type="ECO:0000256" key="7">
    <source>
        <dbReference type="PIRSR" id="PIRSR002854-1"/>
    </source>
</evidence>
<organism evidence="9 10">
    <name type="scientific">Oceanirhabdus seepicola</name>
    <dbReference type="NCBI Taxonomy" id="2828781"/>
    <lineage>
        <taxon>Bacteria</taxon>
        <taxon>Bacillati</taxon>
        <taxon>Bacillota</taxon>
        <taxon>Clostridia</taxon>
        <taxon>Eubacteriales</taxon>
        <taxon>Clostridiaceae</taxon>
        <taxon>Oceanirhabdus</taxon>
    </lineage>
</organism>
<feature type="lipid moiety-binding region" description="S-diacylglycerol cysteine" evidence="7">
    <location>
        <position position="23"/>
    </location>
</feature>
<dbReference type="GO" id="GO:0016020">
    <property type="term" value="C:membrane"/>
    <property type="evidence" value="ECO:0007669"/>
    <property type="project" value="UniProtKB-SubCell"/>
</dbReference>
<gene>
    <name evidence="9" type="ORF">KDK92_14385</name>
</gene>
<dbReference type="PROSITE" id="PS51257">
    <property type="entry name" value="PROKAR_LIPOPROTEIN"/>
    <property type="match status" value="1"/>
</dbReference>
<evidence type="ECO:0000313" key="10">
    <source>
        <dbReference type="Proteomes" id="UP001056429"/>
    </source>
</evidence>
<evidence type="ECO:0000256" key="8">
    <source>
        <dbReference type="SAM" id="SignalP"/>
    </source>
</evidence>
<dbReference type="PANTHER" id="PTHR30429:SF0">
    <property type="entry name" value="METHIONINE-BINDING LIPOPROTEIN METQ"/>
    <property type="match status" value="1"/>
</dbReference>
<keyword evidence="2 8" id="KW-0732">Signal</keyword>
<feature type="signal peptide" evidence="8">
    <location>
        <begin position="1"/>
        <end position="25"/>
    </location>
</feature>
<dbReference type="CDD" id="cd13597">
    <property type="entry name" value="PBP2_lipoprotein_Tp32"/>
    <property type="match status" value="1"/>
</dbReference>
<keyword evidence="4" id="KW-0564">Palmitate</keyword>
<evidence type="ECO:0000256" key="3">
    <source>
        <dbReference type="ARBA" id="ARBA00023136"/>
    </source>
</evidence>
<evidence type="ECO:0000256" key="5">
    <source>
        <dbReference type="ARBA" id="ARBA00023288"/>
    </source>
</evidence>
<reference evidence="9" key="2">
    <citation type="submission" date="2021-04" db="EMBL/GenBank/DDBJ databases">
        <authorList>
            <person name="Dong X."/>
        </authorList>
    </citation>
    <scope>NUCLEOTIDE SEQUENCE</scope>
    <source>
        <strain evidence="9">ZWT</strain>
    </source>
</reference>
<keyword evidence="3" id="KW-0472">Membrane</keyword>
<sequence length="271" mass="30115">MKKYTTVLLTLFTLLSIFTFSSCGASKNAGEDNVLKIGATPVPHAEILNQVKPLLKKEGFELQIIEFNDYVKPNDALNDEEILANFFQHIPYMDSFAKDKGYPLISAGSIHVEPLGVYSKKISDIKDIPNGATVTLPNDPTNHGRALILLHNNGIITLNDPTNLSAYYKNDIAENPHNLEFTEIEAAMLPRTLNDVVLAVINTNYALDANLNPTEDALLIEGKESPYANIITVLEKNKNNEMIKKLIKALQSDEIKKFIEEKYEGAIIPAF</sequence>
<evidence type="ECO:0000256" key="2">
    <source>
        <dbReference type="ARBA" id="ARBA00022729"/>
    </source>
</evidence>
<comment type="caution">
    <text evidence="9">The sequence shown here is derived from an EMBL/GenBank/DDBJ whole genome shotgun (WGS) entry which is preliminary data.</text>
</comment>